<evidence type="ECO:0000313" key="2">
    <source>
        <dbReference type="EMBL" id="CAI9095759.1"/>
    </source>
</evidence>
<dbReference type="InterPro" id="IPR021929">
    <property type="entry name" value="R1A-like_N"/>
</dbReference>
<evidence type="ECO:0000259" key="1">
    <source>
        <dbReference type="Pfam" id="PF12061"/>
    </source>
</evidence>
<keyword evidence="3" id="KW-1185">Reference proteome</keyword>
<name>A0AAV1CJB3_OLDCO</name>
<dbReference type="AlphaFoldDB" id="A0AAV1CJB3"/>
<dbReference type="EMBL" id="OX459119">
    <property type="protein sequence ID" value="CAI9095759.1"/>
    <property type="molecule type" value="Genomic_DNA"/>
</dbReference>
<protein>
    <submittedName>
        <fullName evidence="2">OLC1v1031765C1</fullName>
    </submittedName>
</protein>
<dbReference type="Proteomes" id="UP001161247">
    <property type="component" value="Chromosome 2"/>
</dbReference>
<evidence type="ECO:0000313" key="3">
    <source>
        <dbReference type="Proteomes" id="UP001161247"/>
    </source>
</evidence>
<dbReference type="Pfam" id="PF12061">
    <property type="entry name" value="NB-LRR"/>
    <property type="match status" value="1"/>
</dbReference>
<accession>A0AAV1CJB3</accession>
<feature type="domain" description="Late blight resistance protein R1A-like N-terminal" evidence="1">
    <location>
        <begin position="199"/>
        <end position="330"/>
    </location>
</feature>
<reference evidence="2" key="1">
    <citation type="submission" date="2023-03" db="EMBL/GenBank/DDBJ databases">
        <authorList>
            <person name="Julca I."/>
        </authorList>
    </citation>
    <scope>NUCLEOTIDE SEQUENCE</scope>
</reference>
<proteinExistence type="predicted"/>
<sequence>MSSTVIPCIVSALDAVQSEIANDPPVDDESRMLKRLKQILNLWLRNIKTFAVLSNKKLGNDATLASLLLRIEHVVRKILQQIPIFAVPRWSSSFEVPQRRSCEEQTKLHDSIASEFLKDDKSLQEEIRNCYVAMQQSSTCLTTTDLSEIVRCILETLLDFHSVILGQIISPHLFEEHTSMEAYVKALKDHIAFLQRITVSKMLQMINPVDPKVFDTYTHALSSSRLPSLSIPLTTQCDAYDDDATIPTLITFLDSLISSLWRLLRFDSCRLAFVKHHLQELYGGLRSLRAILKHLKKKKPNNNSIQQQIAAVVCDAGILIFSLYQNHSQVDFSRLLNLLHIIMAKQLDFSDTIFLRLVEVTNFGGYPNATGHL</sequence>
<organism evidence="2 3">
    <name type="scientific">Oldenlandia corymbosa var. corymbosa</name>
    <dbReference type="NCBI Taxonomy" id="529605"/>
    <lineage>
        <taxon>Eukaryota</taxon>
        <taxon>Viridiplantae</taxon>
        <taxon>Streptophyta</taxon>
        <taxon>Embryophyta</taxon>
        <taxon>Tracheophyta</taxon>
        <taxon>Spermatophyta</taxon>
        <taxon>Magnoliopsida</taxon>
        <taxon>eudicotyledons</taxon>
        <taxon>Gunneridae</taxon>
        <taxon>Pentapetalae</taxon>
        <taxon>asterids</taxon>
        <taxon>lamiids</taxon>
        <taxon>Gentianales</taxon>
        <taxon>Rubiaceae</taxon>
        <taxon>Rubioideae</taxon>
        <taxon>Spermacoceae</taxon>
        <taxon>Hedyotis-Oldenlandia complex</taxon>
        <taxon>Oldenlandia</taxon>
    </lineage>
</organism>
<gene>
    <name evidence="2" type="ORF">OLC1_LOCUS6656</name>
</gene>